<evidence type="ECO:0000256" key="1">
    <source>
        <dbReference type="SAM" id="MobiDB-lite"/>
    </source>
</evidence>
<dbReference type="OrthoDB" id="2433234at2759"/>
<dbReference type="EMBL" id="CAMKVN010000661">
    <property type="protein sequence ID" value="CAI2170130.1"/>
    <property type="molecule type" value="Genomic_DNA"/>
</dbReference>
<reference evidence="3" key="1">
    <citation type="submission" date="2022-08" db="EMBL/GenBank/DDBJ databases">
        <authorList>
            <person name="Kallberg Y."/>
            <person name="Tangrot J."/>
            <person name="Rosling A."/>
        </authorList>
    </citation>
    <scope>NUCLEOTIDE SEQUENCE</scope>
    <source>
        <strain evidence="3">Wild A</strain>
    </source>
</reference>
<keyword evidence="2" id="KW-0812">Transmembrane</keyword>
<feature type="transmembrane region" description="Helical" evidence="2">
    <location>
        <begin position="1058"/>
        <end position="1074"/>
    </location>
</feature>
<gene>
    <name evidence="3" type="ORF">FWILDA_LOCUS4428</name>
</gene>
<name>A0A9W4WL47_9GLOM</name>
<dbReference type="SUPFAM" id="SSF50978">
    <property type="entry name" value="WD40 repeat-like"/>
    <property type="match status" value="1"/>
</dbReference>
<protein>
    <submittedName>
        <fullName evidence="3">19647_t:CDS:1</fullName>
    </submittedName>
</protein>
<evidence type="ECO:0000313" key="3">
    <source>
        <dbReference type="EMBL" id="CAI2170130.1"/>
    </source>
</evidence>
<feature type="compositionally biased region" description="Basic and acidic residues" evidence="1">
    <location>
        <begin position="125"/>
        <end position="147"/>
    </location>
</feature>
<evidence type="ECO:0000313" key="4">
    <source>
        <dbReference type="Proteomes" id="UP001153678"/>
    </source>
</evidence>
<feature type="transmembrane region" description="Helical" evidence="2">
    <location>
        <begin position="1086"/>
        <end position="1111"/>
    </location>
</feature>
<evidence type="ECO:0000256" key="2">
    <source>
        <dbReference type="SAM" id="Phobius"/>
    </source>
</evidence>
<organism evidence="3 4">
    <name type="scientific">Funneliformis geosporum</name>
    <dbReference type="NCBI Taxonomy" id="1117311"/>
    <lineage>
        <taxon>Eukaryota</taxon>
        <taxon>Fungi</taxon>
        <taxon>Fungi incertae sedis</taxon>
        <taxon>Mucoromycota</taxon>
        <taxon>Glomeromycotina</taxon>
        <taxon>Glomeromycetes</taxon>
        <taxon>Glomerales</taxon>
        <taxon>Glomeraceae</taxon>
        <taxon>Funneliformis</taxon>
    </lineage>
</organism>
<keyword evidence="2" id="KW-1133">Transmembrane helix</keyword>
<feature type="transmembrane region" description="Helical" evidence="2">
    <location>
        <begin position="921"/>
        <end position="939"/>
    </location>
</feature>
<feature type="transmembrane region" description="Helical" evidence="2">
    <location>
        <begin position="887"/>
        <end position="909"/>
    </location>
</feature>
<sequence>MGTNPTTYLAASPNGILAATFNSETYEIRIYDVEKLEPYEIKDADFNLESQKGVEKLEHQEINTGDVNLNEITIDLNNTFVPIQLNPHFKTETLAKVSFSLAISNYDKDGHEAFVALSRFYDEDMKKSDNSDSTNENKENLSKKDNPSETFIYSKKKPDVRIGTNVNKCGGIVKFLNTSANLIVMNASGISKGYINHNKSFYINKLSIEEEYEFPTTIQIKIKKFFQQKPCTEFLNNIVEKNYLFVEDFKNERLEMYNLQSMDLEMKFQEINLPTKASENPMFSISRRNHLLAYCNETNYITIHLMENGLKIAKKEFDYSERILSFSFIDNDERLLVVTEIGRNVMINIWDLFTFNNDIRSFVDESNIFSSLQMSINTIAFSCGKILATLDETIRSVLVLSKLPNDKRKPQDLTQISNNQISNKKEPWSDNKQHYQHFYLNDEESVELIIGETTIQVWRTINYKKEQVLKHIWVIPSRKILNASLKYHDKTCEFYLEIRWNDSNDETYYEFHLERPWNDDSNDQKKEMKIYINCTNETHVLKDACVAMKYINDRRHEIVGPNNLKTYNDLVKGIEDLIKKCIEENHNLWSLTEVRYGIMANIIRSKNLSLLHWILFDYEKETEVSNYLHIPSQYKLVTETIDKNTSTTSDLTIAIKLTLGGLRRDKAIVAMLLEYYSNNAEKDTGWMFTVTKALPLLNNHQFKPYLKELLYKPCFGSKEEHVDSKFVCQIKLEKGYKSEICSLNVKPRLLLKNWSILKRWSFWKHWSIWKLKPISSIFEGWSSWNKSISNENENNAQIATLRLVPLPDFTVYPANADIKINTSRYKILLGFISLIFIPRRHHYNSKDDFSSFISLIKNNDCTELEKLCDNPAMEACIDFKWNAAKNYFYRHLLLFMAFSFMFALVSGIIPDVDSSDRMRSLFSLLFFYLGYYLLAKEMIQLFHDGWWGYKSIYHFFDVVSIIIAIAAIYSILQIRIFFNDESVNVSKVIVILQAFAVLILWFELLIMTVAFGHAMHIILKDPKRIGLEPSGDSFVINSPADGMTLTQEFDIDKPIDNYYVSFPYAVMGVYFWNLGRWDQLEVWDFWPIHVFSIGASILLVIIMQNLLIAFMTGVYDVACQNGKLAVLGYRVGLIANYETLQKPSGNFRGNPRYIYYVGNTEYQAKWQDKAEEYRKSHKLFSFDDIFTSRITIEECLEDIENVMRNGVVAKYKSLEEYRSLDDDIKEMKTMQNDIVAKYESLENYRSLDEDIKEMKTMQIDIAAKYNSLDKDIKELLSLVKSASVS</sequence>
<comment type="caution">
    <text evidence="3">The sequence shown here is derived from an EMBL/GenBank/DDBJ whole genome shotgun (WGS) entry which is preliminary data.</text>
</comment>
<accession>A0A9W4WL47</accession>
<proteinExistence type="predicted"/>
<dbReference type="Proteomes" id="UP001153678">
    <property type="component" value="Unassembled WGS sequence"/>
</dbReference>
<feature type="transmembrane region" description="Helical" evidence="2">
    <location>
        <begin position="951"/>
        <end position="978"/>
    </location>
</feature>
<keyword evidence="4" id="KW-1185">Reference proteome</keyword>
<feature type="region of interest" description="Disordered" evidence="1">
    <location>
        <begin position="125"/>
        <end position="150"/>
    </location>
</feature>
<dbReference type="InterPro" id="IPR036322">
    <property type="entry name" value="WD40_repeat_dom_sf"/>
</dbReference>
<keyword evidence="2" id="KW-0472">Membrane</keyword>
<feature type="transmembrane region" description="Helical" evidence="2">
    <location>
        <begin position="990"/>
        <end position="1019"/>
    </location>
</feature>